<comment type="caution">
    <text evidence="1">The sequence shown here is derived from an EMBL/GenBank/DDBJ whole genome shotgun (WGS) entry which is preliminary data.</text>
</comment>
<protein>
    <submittedName>
        <fullName evidence="1">Uncharacterized protein</fullName>
    </submittedName>
</protein>
<dbReference type="AlphaFoldDB" id="A0A9D1T5L0"/>
<dbReference type="EMBL" id="DVON01000133">
    <property type="protein sequence ID" value="HIV12685.1"/>
    <property type="molecule type" value="Genomic_DNA"/>
</dbReference>
<gene>
    <name evidence="1" type="ORF">IAA63_06035</name>
</gene>
<evidence type="ECO:0000313" key="1">
    <source>
        <dbReference type="EMBL" id="HIV12685.1"/>
    </source>
</evidence>
<reference evidence="1" key="1">
    <citation type="submission" date="2020-10" db="EMBL/GenBank/DDBJ databases">
        <authorList>
            <person name="Gilroy R."/>
        </authorList>
    </citation>
    <scope>NUCLEOTIDE SEQUENCE</scope>
    <source>
        <strain evidence="1">ChiBcec2-4451</strain>
    </source>
</reference>
<reference evidence="1" key="2">
    <citation type="journal article" date="2021" name="PeerJ">
        <title>Extensive microbial diversity within the chicken gut microbiome revealed by metagenomics and culture.</title>
        <authorList>
            <person name="Gilroy R."/>
            <person name="Ravi A."/>
            <person name="Getino M."/>
            <person name="Pursley I."/>
            <person name="Horton D.L."/>
            <person name="Alikhan N.F."/>
            <person name="Baker D."/>
            <person name="Gharbi K."/>
            <person name="Hall N."/>
            <person name="Watson M."/>
            <person name="Adriaenssens E.M."/>
            <person name="Foster-Nyarko E."/>
            <person name="Jarju S."/>
            <person name="Secka A."/>
            <person name="Antonio M."/>
            <person name="Oren A."/>
            <person name="Chaudhuri R.R."/>
            <person name="La Ragione R."/>
            <person name="Hildebrand F."/>
            <person name="Pallen M.J."/>
        </authorList>
    </citation>
    <scope>NUCLEOTIDE SEQUENCE</scope>
    <source>
        <strain evidence="1">ChiBcec2-4451</strain>
    </source>
</reference>
<sequence>MEQDLIQQLEACETESRSLIRQGNIRGLEPVMRRWEDLLSRCQSQGLDTADSHYFAMVFYQLNGALYQNVGQGRQMAESFLDGEKEAARCGELIMEAGDACRAPERLLIMAQNCGEYFRMAAATLETGNSDAAFRMACAGARISDWLWPVLDNDAARTAAEGSLQIFSMYTACGRWKEGTDWARKASGRYEELYRRTGEATDLCSQWKAEMAVLLQALAQEGEGAGQLAGYLEKLETLEGQLSAQGGGKTDPAFWQIQALSVMALAALGTDASQQKKKKETEAYLSACCRKAQQAFQTALRTGAGGISDATWQKVGNEIFNAYLSGVMIWGKYCFQEKRFQEAKEQYLEILRQLDGNPFGMQQAAQLLCRVQIYTELGQMALETGDAVGKADFYYTHAAQDAWEGVKNSQTPQMLQAAVLALLGAAEIKRQTDPAQADGYARQGLEVCGLLEKMGGDGFSPGEVQQLRREFEKSLNQKPGLLGRLFGKRKR</sequence>
<name>A0A9D1T5L0_9FIRM</name>
<dbReference type="Proteomes" id="UP000886723">
    <property type="component" value="Unassembled WGS sequence"/>
</dbReference>
<proteinExistence type="predicted"/>
<accession>A0A9D1T5L0</accession>
<evidence type="ECO:0000313" key="2">
    <source>
        <dbReference type="Proteomes" id="UP000886723"/>
    </source>
</evidence>
<organism evidence="1 2">
    <name type="scientific">Candidatus Pullilachnospira stercoravium</name>
    <dbReference type="NCBI Taxonomy" id="2840913"/>
    <lineage>
        <taxon>Bacteria</taxon>
        <taxon>Bacillati</taxon>
        <taxon>Bacillota</taxon>
        <taxon>Clostridia</taxon>
        <taxon>Lachnospirales</taxon>
        <taxon>Lachnospiraceae</taxon>
        <taxon>Lachnospiraceae incertae sedis</taxon>
        <taxon>Candidatus Pullilachnospira</taxon>
    </lineage>
</organism>